<protein>
    <submittedName>
        <fullName evidence="2">Uncharacterized protein</fullName>
    </submittedName>
</protein>
<keyword evidence="3" id="KW-1185">Reference proteome</keyword>
<name>A0ABD1YM03_9MARC</name>
<dbReference type="AlphaFoldDB" id="A0ABD1YM03"/>
<proteinExistence type="predicted"/>
<evidence type="ECO:0000256" key="1">
    <source>
        <dbReference type="SAM" id="MobiDB-lite"/>
    </source>
</evidence>
<reference evidence="2 3" key="1">
    <citation type="submission" date="2024-09" db="EMBL/GenBank/DDBJ databases">
        <title>Chromosome-scale assembly of Riccia fluitans.</title>
        <authorList>
            <person name="Paukszto L."/>
            <person name="Sawicki J."/>
            <person name="Karawczyk K."/>
            <person name="Piernik-Szablinska J."/>
            <person name="Szczecinska M."/>
            <person name="Mazdziarz M."/>
        </authorList>
    </citation>
    <scope>NUCLEOTIDE SEQUENCE [LARGE SCALE GENOMIC DNA]</scope>
    <source>
        <strain evidence="2">Rf_01</strain>
        <tissue evidence="2">Aerial parts of the thallus</tissue>
    </source>
</reference>
<dbReference type="EMBL" id="JBHFFA010000004">
    <property type="protein sequence ID" value="KAL2631454.1"/>
    <property type="molecule type" value="Genomic_DNA"/>
</dbReference>
<evidence type="ECO:0000313" key="3">
    <source>
        <dbReference type="Proteomes" id="UP001605036"/>
    </source>
</evidence>
<feature type="region of interest" description="Disordered" evidence="1">
    <location>
        <begin position="1"/>
        <end position="28"/>
    </location>
</feature>
<comment type="caution">
    <text evidence="2">The sequence shown here is derived from an EMBL/GenBank/DDBJ whole genome shotgun (WGS) entry which is preliminary data.</text>
</comment>
<gene>
    <name evidence="2" type="ORF">R1flu_016140</name>
</gene>
<accession>A0ABD1YM03</accession>
<organism evidence="2 3">
    <name type="scientific">Riccia fluitans</name>
    <dbReference type="NCBI Taxonomy" id="41844"/>
    <lineage>
        <taxon>Eukaryota</taxon>
        <taxon>Viridiplantae</taxon>
        <taxon>Streptophyta</taxon>
        <taxon>Embryophyta</taxon>
        <taxon>Marchantiophyta</taxon>
        <taxon>Marchantiopsida</taxon>
        <taxon>Marchantiidae</taxon>
        <taxon>Marchantiales</taxon>
        <taxon>Ricciaceae</taxon>
        <taxon>Riccia</taxon>
    </lineage>
</organism>
<feature type="compositionally biased region" description="Basic residues" evidence="1">
    <location>
        <begin position="18"/>
        <end position="27"/>
    </location>
</feature>
<evidence type="ECO:0000313" key="2">
    <source>
        <dbReference type="EMBL" id="KAL2631454.1"/>
    </source>
</evidence>
<sequence>MVVGATHQRSPGSPGGFKSKKSSRRGTSRLNPVIENLSGVSGTIIQSSFRYRAKARKGVWGVEPVFIDDWHVGYVCYHEDFKGLDVVREAAGVGVSLANDHENRNIVYVNRYDWGNWVGPSLQVLLDVIGCRKCEEEIADASPSLVGYEYDSGWESDYVDESTDMAVHNVKKKSKGDAQAKADKKSEYFNDWLSCRFMLVDPAGLGTLIEAMKEGEELKRKNYLFHYPSSAAEASNGNGAELGKSASFGVNVVNKRPNYALGWMKFEKGELVGFVFDGEYRDLDVPSGQELKVGGNVAPELGTAGGFGLGGRSALRPLPIS</sequence>
<dbReference type="Proteomes" id="UP001605036">
    <property type="component" value="Unassembled WGS sequence"/>
</dbReference>